<dbReference type="EMBL" id="JR040633">
    <property type="protein sequence ID" value="AEY59217.1"/>
    <property type="molecule type" value="mRNA"/>
</dbReference>
<dbReference type="Gene3D" id="1.20.1310.10">
    <property type="entry name" value="Cullin Repeats"/>
    <property type="match status" value="1"/>
</dbReference>
<dbReference type="AlphaFoldDB" id="V9IEX7"/>
<name>V9IEX7_APICE</name>
<accession>V9IEX7</accession>
<organism evidence="1">
    <name type="scientific">Apis cerana</name>
    <name type="common">Indian honeybee</name>
    <dbReference type="NCBI Taxonomy" id="7461"/>
    <lineage>
        <taxon>Eukaryota</taxon>
        <taxon>Metazoa</taxon>
        <taxon>Ecdysozoa</taxon>
        <taxon>Arthropoda</taxon>
        <taxon>Hexapoda</taxon>
        <taxon>Insecta</taxon>
        <taxon>Pterygota</taxon>
        <taxon>Neoptera</taxon>
        <taxon>Endopterygota</taxon>
        <taxon>Hymenoptera</taxon>
        <taxon>Apocrita</taxon>
        <taxon>Aculeata</taxon>
        <taxon>Apoidea</taxon>
        <taxon>Anthophila</taxon>
        <taxon>Apidae</taxon>
        <taxon>Apis</taxon>
    </lineage>
</organism>
<gene>
    <name evidence="1" type="ORF">ACCB01908.1</name>
</gene>
<reference evidence="1" key="1">
    <citation type="submission" date="2011-11" db="EMBL/GenBank/DDBJ databases">
        <title>Decoding the brain transcriptome of the Eastern honeybee (Apis cerana) based on pyrosequencing.</title>
        <authorList>
            <person name="Sun L."/>
            <person name="Zheng H."/>
            <person name="Wang Y."/>
            <person name="Xie X."/>
            <person name="Zhu Y."/>
            <person name="Gu W."/>
            <person name="Wang S."/>
        </authorList>
    </citation>
    <scope>NUCLEOTIDE SEQUENCE</scope>
    <source>
        <tissue evidence="1">Brain</tissue>
    </source>
</reference>
<proteinExistence type="evidence at transcript level"/>
<evidence type="ECO:0000313" key="1">
    <source>
        <dbReference type="EMBL" id="AEY59217.1"/>
    </source>
</evidence>
<protein>
    <submittedName>
        <fullName evidence="1">Cullin-1</fullName>
    </submittedName>
</protein>
<sequence length="58" mass="6406">MSGHRGGGGAGSHQGGPAGLKQIDLDQIWGDLREGIEQVYNRQCMSKPRYIELYTYPL</sequence>